<dbReference type="Gene3D" id="3.40.190.10">
    <property type="entry name" value="Periplasmic binding protein-like II"/>
    <property type="match status" value="1"/>
</dbReference>
<proteinExistence type="predicted"/>
<dbReference type="PANTHER" id="PTHR43649:SF12">
    <property type="entry name" value="DIACETYLCHITOBIOSE BINDING PROTEIN DASA"/>
    <property type="match status" value="1"/>
</dbReference>
<name>A0ABW7AE37_9ACTN</name>
<organism evidence="1 2">
    <name type="scientific">Nonomuraea marmarensis</name>
    <dbReference type="NCBI Taxonomy" id="3351344"/>
    <lineage>
        <taxon>Bacteria</taxon>
        <taxon>Bacillati</taxon>
        <taxon>Actinomycetota</taxon>
        <taxon>Actinomycetes</taxon>
        <taxon>Streptosporangiales</taxon>
        <taxon>Streptosporangiaceae</taxon>
        <taxon>Nonomuraea</taxon>
    </lineage>
</organism>
<reference evidence="1 2" key="1">
    <citation type="submission" date="2024-10" db="EMBL/GenBank/DDBJ databases">
        <authorList>
            <person name="Topkara A.R."/>
            <person name="Saygin H."/>
        </authorList>
    </citation>
    <scope>NUCLEOTIDE SEQUENCE [LARGE SCALE GENOMIC DNA]</scope>
    <source>
        <strain evidence="1 2">M3C6</strain>
    </source>
</reference>
<evidence type="ECO:0000313" key="2">
    <source>
        <dbReference type="Proteomes" id="UP001603978"/>
    </source>
</evidence>
<keyword evidence="2" id="KW-1185">Reference proteome</keyword>
<accession>A0ABW7AE37</accession>
<dbReference type="PROSITE" id="PS51318">
    <property type="entry name" value="TAT"/>
    <property type="match status" value="1"/>
</dbReference>
<dbReference type="InterPro" id="IPR006311">
    <property type="entry name" value="TAT_signal"/>
</dbReference>
<dbReference type="Pfam" id="PF01547">
    <property type="entry name" value="SBP_bac_1"/>
    <property type="match status" value="1"/>
</dbReference>
<dbReference type="EMBL" id="JBICRM010000010">
    <property type="protein sequence ID" value="MFG1705313.1"/>
    <property type="molecule type" value="Genomic_DNA"/>
</dbReference>
<dbReference type="InterPro" id="IPR050490">
    <property type="entry name" value="Bact_solute-bd_prot1"/>
</dbReference>
<dbReference type="Proteomes" id="UP001603978">
    <property type="component" value="Unassembled WGS sequence"/>
</dbReference>
<dbReference type="SUPFAM" id="SSF53850">
    <property type="entry name" value="Periplasmic binding protein-like II"/>
    <property type="match status" value="1"/>
</dbReference>
<sequence>MSAIQLSRRQLLQAAVAAGGTAFLAGCAGSGPDTGGSTPGTTLAYWDWYVSQSPWVDNEIKLFQQANGKATIKKTTQVTDKYLDLVALAFRSGTAPDVFLLPTKPKLEVHVGEGWLLPLDKWATSEWQSRFPANSFVEGVNIFGGKVYSAPFSGLAPALQLYIHNGVFKEAGLTNPDGTVFIPKTWDDITRAAEAITSKSGAKVFGLGFGNAQKGGLPWLIELFCRGAGSPGGTQSVDYRTGRWTYGSDRNYADFLALLLDWKSRGFIYPNSMSISDEQARAFFSKGRFGMIVGGVWNQAPWEEAGFKDYSLMTLPSPSGTPQGFFYGSPGSYLMGISAKAKNPDQAWAWLDWFYSKAAGKRWVQGGYGLSVYPENNDPAGVTSPTFKQYVGMASTALVGPVPTIRNPEIAKVEVAPVQPDIPDVAAGIYTGQLKDAPKALKELEDRLNGALSEAVAKASGQGLKVSMDDYVFADWDIAKPYTTKRG</sequence>
<protein>
    <submittedName>
        <fullName evidence="1">ABC transporter substrate-binding protein</fullName>
    </submittedName>
</protein>
<gene>
    <name evidence="1" type="ORF">ACFLIM_19165</name>
</gene>
<dbReference type="RefSeq" id="WP_393167214.1">
    <property type="nucleotide sequence ID" value="NZ_JBICRM010000010.1"/>
</dbReference>
<dbReference type="InterPro" id="IPR006059">
    <property type="entry name" value="SBP"/>
</dbReference>
<evidence type="ECO:0000313" key="1">
    <source>
        <dbReference type="EMBL" id="MFG1705313.1"/>
    </source>
</evidence>
<dbReference type="PANTHER" id="PTHR43649">
    <property type="entry name" value="ARABINOSE-BINDING PROTEIN-RELATED"/>
    <property type="match status" value="1"/>
</dbReference>
<comment type="caution">
    <text evidence="1">The sequence shown here is derived from an EMBL/GenBank/DDBJ whole genome shotgun (WGS) entry which is preliminary data.</text>
</comment>